<feature type="domain" description="BTB" evidence="2">
    <location>
        <begin position="446"/>
        <end position="526"/>
    </location>
</feature>
<protein>
    <submittedName>
        <fullName evidence="3">Btk-binding protein-related</fullName>
    </submittedName>
</protein>
<dbReference type="InterPro" id="IPR000408">
    <property type="entry name" value="Reg_chr_condens"/>
</dbReference>
<reference evidence="3" key="1">
    <citation type="submission" date="2022-08" db="EMBL/GenBank/DDBJ databases">
        <title>Novel sulphate-reducing endosymbionts in the free-living metamonad Anaeramoeba.</title>
        <authorList>
            <person name="Jerlstrom-Hultqvist J."/>
            <person name="Cepicka I."/>
            <person name="Gallot-Lavallee L."/>
            <person name="Salas-Leiva D."/>
            <person name="Curtis B.A."/>
            <person name="Zahonova K."/>
            <person name="Pipaliya S."/>
            <person name="Dacks J."/>
            <person name="Roger A.J."/>
        </authorList>
    </citation>
    <scope>NUCLEOTIDE SEQUENCE</scope>
    <source>
        <strain evidence="3">Busselton2</strain>
    </source>
</reference>
<evidence type="ECO:0000256" key="1">
    <source>
        <dbReference type="PROSITE-ProRule" id="PRU00235"/>
    </source>
</evidence>
<dbReference type="EMBL" id="JANTQA010000023">
    <property type="protein sequence ID" value="KAJ3443645.1"/>
    <property type="molecule type" value="Genomic_DNA"/>
</dbReference>
<dbReference type="SUPFAM" id="SSF54695">
    <property type="entry name" value="POZ domain"/>
    <property type="match status" value="1"/>
</dbReference>
<dbReference type="InterPro" id="IPR011333">
    <property type="entry name" value="SKP1/BTB/POZ_sf"/>
</dbReference>
<dbReference type="Gene3D" id="3.30.710.10">
    <property type="entry name" value="Potassium Channel Kv1.1, Chain A"/>
    <property type="match status" value="1"/>
</dbReference>
<evidence type="ECO:0000313" key="4">
    <source>
        <dbReference type="Proteomes" id="UP001146793"/>
    </source>
</evidence>
<dbReference type="Gene3D" id="2.130.10.30">
    <property type="entry name" value="Regulator of chromosome condensation 1/beta-lactamase-inhibitor protein II"/>
    <property type="match status" value="1"/>
</dbReference>
<dbReference type="PROSITE" id="PS50097">
    <property type="entry name" value="BTB"/>
    <property type="match status" value="1"/>
</dbReference>
<proteinExistence type="predicted"/>
<dbReference type="InterPro" id="IPR051553">
    <property type="entry name" value="Ran_GTPase-activating"/>
</dbReference>
<dbReference type="CDD" id="cd18186">
    <property type="entry name" value="BTB_POZ_ZBTB_KLHL-like"/>
    <property type="match status" value="1"/>
</dbReference>
<dbReference type="InterPro" id="IPR000210">
    <property type="entry name" value="BTB/POZ_dom"/>
</dbReference>
<dbReference type="PANTHER" id="PTHR45982">
    <property type="entry name" value="REGULATOR OF CHROMOSOME CONDENSATION"/>
    <property type="match status" value="1"/>
</dbReference>
<accession>A0AAV7ZQR6</accession>
<dbReference type="Pfam" id="PF00651">
    <property type="entry name" value="BTB"/>
    <property type="match status" value="1"/>
</dbReference>
<dbReference type="Proteomes" id="UP001146793">
    <property type="component" value="Unassembled WGS sequence"/>
</dbReference>
<sequence length="566" mass="64502">MNYLAVGSEIRGTSKTETKKLVELDVMNDLMIKKIVSNNHSTLFLAEDGSLYEVLKNNKTERIKHDLENVVDISSGNYHFLVKTENKVYSFGFKSGGEFYGQLGQGNDTPLDKPKEIKFFQDKKVTQIGGSGWTSYFVCENGDLYCCGWNGGGNYGNGNTTNVNTPLKSLSNIKRVFSRNFSQHVIMERKTGEIIVTGYNCYGQLGTGNTTNVNTPVTPAFLKGKKMEEDIRDIFIADHCSFILMTNGELYISGSHFGGGSKTFTKMMVFKDKPVKTIGSGYSYVYIGTEGGDLYILDKQSSGGLKKVEGPYTLYKYPFTIEDEFSELSCSRNIRNCYIKLYSSGIAKDMKTFFENKKFTNGELNKIPVHKLILEYRTGLKFEEIHEISKTWTNELSQDFCLWCYSGILAKNQLLVEQLKSMGIQTPKKKLLHDDLLKLYKDEDSKDFNILVKTDEDEEDYDDEEDLFEEIPVHKEILLARSGLFRDLFENVNQESNSVKDFSGKTIESIEILVRYFYTNKIEITADDDPQLIVEELSDALEYYQLVNSTNLKNELTKIKKQFNLK</sequence>
<name>A0AAV7ZQR6_9EUKA</name>
<organism evidence="3 4">
    <name type="scientific">Anaeramoeba flamelloides</name>
    <dbReference type="NCBI Taxonomy" id="1746091"/>
    <lineage>
        <taxon>Eukaryota</taxon>
        <taxon>Metamonada</taxon>
        <taxon>Anaeramoebidae</taxon>
        <taxon>Anaeramoeba</taxon>
    </lineage>
</organism>
<feature type="repeat" description="RCC1" evidence="1">
    <location>
        <begin position="86"/>
        <end position="141"/>
    </location>
</feature>
<dbReference type="AlphaFoldDB" id="A0AAV7ZQR6"/>
<dbReference type="SUPFAM" id="SSF50985">
    <property type="entry name" value="RCC1/BLIP-II"/>
    <property type="match status" value="1"/>
</dbReference>
<evidence type="ECO:0000259" key="2">
    <source>
        <dbReference type="PROSITE" id="PS50097"/>
    </source>
</evidence>
<dbReference type="PANTHER" id="PTHR45982:SF1">
    <property type="entry name" value="REGULATOR OF CHROMOSOME CONDENSATION"/>
    <property type="match status" value="1"/>
</dbReference>
<comment type="caution">
    <text evidence="3">The sequence shown here is derived from an EMBL/GenBank/DDBJ whole genome shotgun (WGS) entry which is preliminary data.</text>
</comment>
<dbReference type="Pfam" id="PF00415">
    <property type="entry name" value="RCC1"/>
    <property type="match status" value="2"/>
</dbReference>
<gene>
    <name evidence="3" type="ORF">M0812_09489</name>
</gene>
<evidence type="ECO:0000313" key="3">
    <source>
        <dbReference type="EMBL" id="KAJ3443645.1"/>
    </source>
</evidence>
<dbReference type="InterPro" id="IPR009091">
    <property type="entry name" value="RCC1/BLIP-II"/>
</dbReference>
<dbReference type="PROSITE" id="PS50012">
    <property type="entry name" value="RCC1_3"/>
    <property type="match status" value="1"/>
</dbReference>